<accession>A0A839HLG3</accession>
<evidence type="ECO:0000256" key="1">
    <source>
        <dbReference type="SAM" id="Phobius"/>
    </source>
</evidence>
<protein>
    <submittedName>
        <fullName evidence="2">PilW family protein</fullName>
    </submittedName>
</protein>
<dbReference type="NCBIfam" id="TIGR02532">
    <property type="entry name" value="IV_pilin_GFxxxE"/>
    <property type="match status" value="1"/>
</dbReference>
<dbReference type="Pfam" id="PF16074">
    <property type="entry name" value="PilW"/>
    <property type="match status" value="1"/>
</dbReference>
<dbReference type="EMBL" id="JACIVI010000006">
    <property type="protein sequence ID" value="MBB1163063.1"/>
    <property type="molecule type" value="Genomic_DNA"/>
</dbReference>
<dbReference type="PROSITE" id="PS00409">
    <property type="entry name" value="PROKAR_NTER_METHYL"/>
    <property type="match status" value="1"/>
</dbReference>
<proteinExistence type="predicted"/>
<dbReference type="Proteomes" id="UP000586093">
    <property type="component" value="Unassembled WGS sequence"/>
</dbReference>
<comment type="caution">
    <text evidence="2">The sequence shown here is derived from an EMBL/GenBank/DDBJ whole genome shotgun (WGS) entry which is preliminary data.</text>
</comment>
<evidence type="ECO:0000313" key="3">
    <source>
        <dbReference type="Proteomes" id="UP000586093"/>
    </source>
</evidence>
<keyword evidence="1" id="KW-0472">Membrane</keyword>
<dbReference type="Pfam" id="PF07963">
    <property type="entry name" value="N_methyl"/>
    <property type="match status" value="1"/>
</dbReference>
<name>A0A839HLG3_9BURK</name>
<gene>
    <name evidence="2" type="ORF">H4F90_13905</name>
</gene>
<keyword evidence="1" id="KW-0812">Transmembrane</keyword>
<sequence length="386" mass="40988">MTMSRPAPAGLGPPPARHARGFTLVELLVALAVGLITTLAIAQSLIAAQGQQMRTTRGSDAQVNGALALYELQRAVQSAGYGLISQTEGLGCPIRARHADAAEAQDWLLTPVLITPGADGAPDRLRVMSSDNGRYAVPIKVAIDHPRTAANFFVDTTLGVAPGDLMVALPLPWDESHWCSVFNVTQTGGAGSSQLIHNPGSDGPWNQAGGQTIFPEDGYPAFAAGSPPRGTLLLNLGRLLLRDYAIDAGQALVLSELDSARGANAETGELFPHIVQLQALYAKDSDGDGAVDRYDDVQPTDAAGWAQVLGLRLAVVARSAQAEREAVTLDSPSWRLGRGVSVPGSSACGDDRCLPLRLDILPEGWQHYRYSVFETLVPLRNRIWHA</sequence>
<dbReference type="RefSeq" id="WP_182665627.1">
    <property type="nucleotide sequence ID" value="NZ_JACIVI010000006.1"/>
</dbReference>
<feature type="transmembrane region" description="Helical" evidence="1">
    <location>
        <begin position="21"/>
        <end position="46"/>
    </location>
</feature>
<dbReference type="AlphaFoldDB" id="A0A839HLG3"/>
<dbReference type="InterPro" id="IPR012902">
    <property type="entry name" value="N_methyl_site"/>
</dbReference>
<keyword evidence="1" id="KW-1133">Transmembrane helix</keyword>
<reference evidence="2 3" key="1">
    <citation type="submission" date="2020-08" db="EMBL/GenBank/DDBJ databases">
        <title>Aquariorum lacteus gen. nov., sp. nov., a new member of the family Comamonadaceae, isolated from freshwater aquarium.</title>
        <authorList>
            <person name="Chun S.-J."/>
        </authorList>
    </citation>
    <scope>NUCLEOTIDE SEQUENCE [LARGE SCALE GENOMIC DNA]</scope>
    <source>
        <strain evidence="2 3">SJAQ100</strain>
    </source>
</reference>
<keyword evidence="3" id="KW-1185">Reference proteome</keyword>
<evidence type="ECO:0000313" key="2">
    <source>
        <dbReference type="EMBL" id="MBB1163063.1"/>
    </source>
</evidence>
<dbReference type="InterPro" id="IPR032092">
    <property type="entry name" value="PilW"/>
</dbReference>
<organism evidence="2 3">
    <name type="scientific">Aquariibacter albus</name>
    <dbReference type="NCBI Taxonomy" id="2759899"/>
    <lineage>
        <taxon>Bacteria</taxon>
        <taxon>Pseudomonadati</taxon>
        <taxon>Pseudomonadota</taxon>
        <taxon>Betaproteobacteria</taxon>
        <taxon>Burkholderiales</taxon>
        <taxon>Sphaerotilaceae</taxon>
        <taxon>Aquariibacter</taxon>
    </lineage>
</organism>
<dbReference type="GO" id="GO:0043683">
    <property type="term" value="P:type IV pilus assembly"/>
    <property type="evidence" value="ECO:0007669"/>
    <property type="project" value="InterPro"/>
</dbReference>